<evidence type="ECO:0000313" key="2">
    <source>
        <dbReference type="Proteomes" id="UP000288805"/>
    </source>
</evidence>
<organism evidence="1 2">
    <name type="scientific">Vitis vinifera</name>
    <name type="common">Grape</name>
    <dbReference type="NCBI Taxonomy" id="29760"/>
    <lineage>
        <taxon>Eukaryota</taxon>
        <taxon>Viridiplantae</taxon>
        <taxon>Streptophyta</taxon>
        <taxon>Embryophyta</taxon>
        <taxon>Tracheophyta</taxon>
        <taxon>Spermatophyta</taxon>
        <taxon>Magnoliopsida</taxon>
        <taxon>eudicotyledons</taxon>
        <taxon>Gunneridae</taxon>
        <taxon>Pentapetalae</taxon>
        <taxon>rosids</taxon>
        <taxon>Vitales</taxon>
        <taxon>Vitaceae</taxon>
        <taxon>Viteae</taxon>
        <taxon>Vitis</taxon>
    </lineage>
</organism>
<accession>A0A438JJK0</accession>
<comment type="caution">
    <text evidence="1">The sequence shown here is derived from an EMBL/GenBank/DDBJ whole genome shotgun (WGS) entry which is preliminary data.</text>
</comment>
<name>A0A438JJK0_VITVI</name>
<dbReference type="EMBL" id="QGNW01000039">
    <property type="protein sequence ID" value="RVX09133.1"/>
    <property type="molecule type" value="Genomic_DNA"/>
</dbReference>
<protein>
    <submittedName>
        <fullName evidence="1">Uncharacterized protein</fullName>
    </submittedName>
</protein>
<dbReference type="Proteomes" id="UP000288805">
    <property type="component" value="Unassembled WGS sequence"/>
</dbReference>
<gene>
    <name evidence="1" type="ORF">CK203_013753</name>
</gene>
<evidence type="ECO:0000313" key="1">
    <source>
        <dbReference type="EMBL" id="RVX09133.1"/>
    </source>
</evidence>
<reference evidence="1 2" key="1">
    <citation type="journal article" date="2018" name="PLoS Genet.">
        <title>Population sequencing reveals clonal diversity and ancestral inbreeding in the grapevine cultivar Chardonnay.</title>
        <authorList>
            <person name="Roach M.J."/>
            <person name="Johnson D.L."/>
            <person name="Bohlmann J."/>
            <person name="van Vuuren H.J."/>
            <person name="Jones S.J."/>
            <person name="Pretorius I.S."/>
            <person name="Schmidt S.A."/>
            <person name="Borneman A.R."/>
        </authorList>
    </citation>
    <scope>NUCLEOTIDE SEQUENCE [LARGE SCALE GENOMIC DNA]</scope>
    <source>
        <strain evidence="2">cv. Chardonnay</strain>
        <tissue evidence="1">Leaf</tissue>
    </source>
</reference>
<proteinExistence type="predicted"/>
<dbReference type="AlphaFoldDB" id="A0A438JJK0"/>
<sequence>MHSEFEMSMMGKSIYSTMYRGMIGEGRLPPGHRTSAQLSHLSRRFAERRGLTLPYSTSWRIISDTNKSFLRERATYGIGGPIISTVREVKNYLDPESICRIFDIAPIGFRVCPGDGQTIGSQLDRDQQSTTPHDLLYPTTTGRHRDEVSYYEAFFMDSILTGRRIQLGYLMMIHMISCCESKTRVLLYGCFLTRVFKDVGVDLSKETNFEAPSIYDMYDDLSMSGPSSQPLFTELPHIEIPPRQAFHVPDHTPWMDLSAQMSSLGTRMKELAIVGDTRFYSIEDHMDQYQADFISRFDRIEDHMDQQ</sequence>